<dbReference type="EMBL" id="JAVDWQ010000010">
    <property type="protein sequence ID" value="MDR7211018.1"/>
    <property type="molecule type" value="Genomic_DNA"/>
</dbReference>
<dbReference type="SUPFAM" id="SSF48452">
    <property type="entry name" value="TPR-like"/>
    <property type="match status" value="1"/>
</dbReference>
<dbReference type="InterPro" id="IPR011990">
    <property type="entry name" value="TPR-like_helical_dom_sf"/>
</dbReference>
<reference evidence="4 5" key="1">
    <citation type="submission" date="2023-07" db="EMBL/GenBank/DDBJ databases">
        <title>Sorghum-associated microbial communities from plants grown in Nebraska, USA.</title>
        <authorList>
            <person name="Schachtman D."/>
        </authorList>
    </citation>
    <scope>NUCLEOTIDE SEQUENCE [LARGE SCALE GENOMIC DNA]</scope>
    <source>
        <strain evidence="4 5">4129</strain>
    </source>
</reference>
<dbReference type="InterPro" id="IPR018060">
    <property type="entry name" value="HTH_AraC"/>
</dbReference>
<feature type="transmembrane region" description="Helical" evidence="2">
    <location>
        <begin position="337"/>
        <end position="356"/>
    </location>
</feature>
<dbReference type="PANTHER" id="PTHR43280:SF34">
    <property type="entry name" value="ARAC-FAMILY TRANSCRIPTIONAL REGULATOR"/>
    <property type="match status" value="1"/>
</dbReference>
<keyword evidence="5" id="KW-1185">Reference proteome</keyword>
<dbReference type="Proteomes" id="UP001269081">
    <property type="component" value="Unassembled WGS sequence"/>
</dbReference>
<dbReference type="RefSeq" id="WP_310282364.1">
    <property type="nucleotide sequence ID" value="NZ_JAVDWQ010000010.1"/>
</dbReference>
<dbReference type="PANTHER" id="PTHR43280">
    <property type="entry name" value="ARAC-FAMILY TRANSCRIPTIONAL REGULATOR"/>
    <property type="match status" value="1"/>
</dbReference>
<dbReference type="Pfam" id="PF12833">
    <property type="entry name" value="HTH_18"/>
    <property type="match status" value="1"/>
</dbReference>
<organism evidence="4 5">
    <name type="scientific">Flavobacterium piscis</name>
    <dbReference type="NCBI Taxonomy" id="1114874"/>
    <lineage>
        <taxon>Bacteria</taxon>
        <taxon>Pseudomonadati</taxon>
        <taxon>Bacteroidota</taxon>
        <taxon>Flavobacteriia</taxon>
        <taxon>Flavobacteriales</taxon>
        <taxon>Flavobacteriaceae</taxon>
        <taxon>Flavobacterium</taxon>
    </lineage>
</organism>
<evidence type="ECO:0000256" key="1">
    <source>
        <dbReference type="ARBA" id="ARBA00023125"/>
    </source>
</evidence>
<evidence type="ECO:0000313" key="5">
    <source>
        <dbReference type="Proteomes" id="UP001269081"/>
    </source>
</evidence>
<dbReference type="SMART" id="SM00342">
    <property type="entry name" value="HTH_ARAC"/>
    <property type="match status" value="1"/>
</dbReference>
<keyword evidence="2" id="KW-0472">Membrane</keyword>
<evidence type="ECO:0000256" key="2">
    <source>
        <dbReference type="SAM" id="Phobius"/>
    </source>
</evidence>
<dbReference type="PROSITE" id="PS01124">
    <property type="entry name" value="HTH_ARAC_FAMILY_2"/>
    <property type="match status" value="1"/>
</dbReference>
<dbReference type="Gene3D" id="1.25.40.10">
    <property type="entry name" value="Tetratricopeptide repeat domain"/>
    <property type="match status" value="1"/>
</dbReference>
<dbReference type="Gene3D" id="1.10.10.60">
    <property type="entry name" value="Homeodomain-like"/>
    <property type="match status" value="2"/>
</dbReference>
<evidence type="ECO:0000259" key="3">
    <source>
        <dbReference type="PROSITE" id="PS01124"/>
    </source>
</evidence>
<evidence type="ECO:0000313" key="4">
    <source>
        <dbReference type="EMBL" id="MDR7211018.1"/>
    </source>
</evidence>
<name>A0ABU1YA47_9FLAO</name>
<gene>
    <name evidence="4" type="ORF">J2W48_002969</name>
</gene>
<feature type="domain" description="HTH araC/xylS-type" evidence="3">
    <location>
        <begin position="403"/>
        <end position="507"/>
    </location>
</feature>
<accession>A0ABU1YA47</accession>
<sequence length="516" mass="60041">MHYKFIPFLFIIVFSHFQCHAQASKYDSIFSETSQVLLSSNPKKALANTDYLYKISKNNSERIKAYMLKATLLRQYGIRKEAASALVHADSLAILDKDYTFQARINGFLSTLYRENEIPSIGKIYLQKAVAVSRKIEDKNEMYKFQGNLSQEIAYYEMIDANYSKAIASLKKGNQLFEKAGPNIDRYFQLAVNGELIAKNYLLLHKIDSALYFYEKSNKELDQSKSSNSPLKGFIYNGFGNVYTSSGDYKSAALNYQKAEQIADASNFFALKDEVYSSLLDYYKKTENSKKYISYNELYQKLHKSEEYNRKIIANDLIKTLRKKQIDTQSKYQKSTFIIIGSCIFIVILTLGLYIYRRKQDYKKFKKFINKKETETFSEIEATLKKDTAKDYMSVETEKSILESIQKFEKSKMYLNKDISLNSMAGELGINHRYLSYVIKKHNKKDFASYISELRINFIVDRLRNDSDYLKYKISYLADQSGFLSHSRFTTTFKKITGASPLAFITYLQKEREEKK</sequence>
<protein>
    <submittedName>
        <fullName evidence="4">AraC-like DNA-binding protein</fullName>
    </submittedName>
</protein>
<keyword evidence="2" id="KW-1133">Transmembrane helix</keyword>
<comment type="caution">
    <text evidence="4">The sequence shown here is derived from an EMBL/GenBank/DDBJ whole genome shotgun (WGS) entry which is preliminary data.</text>
</comment>
<proteinExistence type="predicted"/>
<keyword evidence="1" id="KW-0238">DNA-binding</keyword>
<keyword evidence="2" id="KW-0812">Transmembrane</keyword>